<dbReference type="PANTHER" id="PTHR31595:SF57">
    <property type="entry name" value="OS04G0481900 PROTEIN"/>
    <property type="match status" value="1"/>
</dbReference>
<dbReference type="Proteomes" id="UP001207930">
    <property type="component" value="Unassembled WGS sequence"/>
</dbReference>
<protein>
    <submittedName>
        <fullName evidence="9">Membrane bound O-acyl transferase family-domain-containing protein</fullName>
    </submittedName>
</protein>
<evidence type="ECO:0000256" key="7">
    <source>
        <dbReference type="SAM" id="Phobius"/>
    </source>
</evidence>
<dbReference type="RefSeq" id="WP_264503417.1">
    <property type="nucleotide sequence ID" value="NZ_JAPDDS010000018.1"/>
</dbReference>
<evidence type="ECO:0000256" key="6">
    <source>
        <dbReference type="ARBA" id="ARBA00023136"/>
    </source>
</evidence>
<keyword evidence="4 7" id="KW-0812">Transmembrane</keyword>
<evidence type="ECO:0000256" key="1">
    <source>
        <dbReference type="ARBA" id="ARBA00004141"/>
    </source>
</evidence>
<dbReference type="Pfam" id="PF13813">
    <property type="entry name" value="MBOAT_2"/>
    <property type="match status" value="1"/>
</dbReference>
<feature type="transmembrane region" description="Helical" evidence="7">
    <location>
        <begin position="111"/>
        <end position="131"/>
    </location>
</feature>
<name>A0ABT3FV90_9BACT</name>
<keyword evidence="5 7" id="KW-1133">Transmembrane helix</keyword>
<sequence length="306" mass="33303">MIPILVATGIAAGPLLAEVRAAGPRRLAGWLLLLALMIGADRMLAGDAPLLRMIGICCVLLGAMKGLVYAEWADEKRQLAMPRYLIFSVCWFGMDPASFQTRRAGLEWKGDIAVGLSLMAVGTLGAWLVWWMGWRHILVMFLPMSLGFHFGALRVLKGVLRAAGFPVRTLFPNLLAARGIGDFWSKRWNVGYSQMMQRLVGRPVQQRCGESAGVMAVFLGSGLLHELAITLPVRAGFGLPTAFFAAHGCLTLLERKLGRPIGKIPALLAVALPLGVLFPPAFRDQVIARCLGVFDILAEWISRGVM</sequence>
<comment type="caution">
    <text evidence="9">The sequence shown here is derived from an EMBL/GenBank/DDBJ whole genome shotgun (WGS) entry which is preliminary data.</text>
</comment>
<accession>A0ABT3FV90</accession>
<feature type="transmembrane region" description="Helical" evidence="7">
    <location>
        <begin position="27"/>
        <end position="44"/>
    </location>
</feature>
<reference evidence="9 10" key="1">
    <citation type="submission" date="2022-10" db="EMBL/GenBank/DDBJ databases">
        <title>Luteolibacter flavescens strain MCCC 1K03193, whole genome shotgun sequencing project.</title>
        <authorList>
            <person name="Zhao G."/>
            <person name="Shen L."/>
        </authorList>
    </citation>
    <scope>NUCLEOTIDE SEQUENCE [LARGE SCALE GENOMIC DNA]</scope>
    <source>
        <strain evidence="9 10">MCCC 1K03193</strain>
    </source>
</reference>
<keyword evidence="6 7" id="KW-0472">Membrane</keyword>
<evidence type="ECO:0000256" key="3">
    <source>
        <dbReference type="ARBA" id="ARBA00022679"/>
    </source>
</evidence>
<evidence type="ECO:0000256" key="5">
    <source>
        <dbReference type="ARBA" id="ARBA00022989"/>
    </source>
</evidence>
<gene>
    <name evidence="9" type="ORF">OKA04_22190</name>
</gene>
<feature type="transmembrane region" description="Helical" evidence="7">
    <location>
        <begin position="51"/>
        <end position="69"/>
    </location>
</feature>
<feature type="domain" description="Wax synthase" evidence="8">
    <location>
        <begin position="169"/>
        <end position="234"/>
    </location>
</feature>
<dbReference type="InterPro" id="IPR032805">
    <property type="entry name" value="Wax_synthase_dom"/>
</dbReference>
<proteinExistence type="predicted"/>
<keyword evidence="3 9" id="KW-0808">Transferase</keyword>
<evidence type="ECO:0000313" key="9">
    <source>
        <dbReference type="EMBL" id="MCW1887462.1"/>
    </source>
</evidence>
<evidence type="ECO:0000256" key="2">
    <source>
        <dbReference type="ARBA" id="ARBA00005179"/>
    </source>
</evidence>
<comment type="subcellular location">
    <subcellularLocation>
        <location evidence="1">Membrane</location>
        <topology evidence="1">Multi-pass membrane protein</topology>
    </subcellularLocation>
</comment>
<keyword evidence="10" id="KW-1185">Reference proteome</keyword>
<dbReference type="PANTHER" id="PTHR31595">
    <property type="entry name" value="LONG-CHAIN-ALCOHOL O-FATTY-ACYLTRANSFERASE 3-RELATED"/>
    <property type="match status" value="1"/>
</dbReference>
<comment type="pathway">
    <text evidence="2">Secondary metabolite biosynthesis.</text>
</comment>
<evidence type="ECO:0000313" key="10">
    <source>
        <dbReference type="Proteomes" id="UP001207930"/>
    </source>
</evidence>
<dbReference type="GO" id="GO:0016740">
    <property type="term" value="F:transferase activity"/>
    <property type="evidence" value="ECO:0007669"/>
    <property type="project" value="UniProtKB-KW"/>
</dbReference>
<dbReference type="EMBL" id="JAPDDS010000018">
    <property type="protein sequence ID" value="MCW1887462.1"/>
    <property type="molecule type" value="Genomic_DNA"/>
</dbReference>
<evidence type="ECO:0000259" key="8">
    <source>
        <dbReference type="Pfam" id="PF13813"/>
    </source>
</evidence>
<evidence type="ECO:0000256" key="4">
    <source>
        <dbReference type="ARBA" id="ARBA00022692"/>
    </source>
</evidence>
<organism evidence="9 10">
    <name type="scientific">Luteolibacter flavescens</name>
    <dbReference type="NCBI Taxonomy" id="1859460"/>
    <lineage>
        <taxon>Bacteria</taxon>
        <taxon>Pseudomonadati</taxon>
        <taxon>Verrucomicrobiota</taxon>
        <taxon>Verrucomicrobiia</taxon>
        <taxon>Verrucomicrobiales</taxon>
        <taxon>Verrucomicrobiaceae</taxon>
        <taxon>Luteolibacter</taxon>
    </lineage>
</organism>
<dbReference type="InterPro" id="IPR044851">
    <property type="entry name" value="Wax_synthase"/>
</dbReference>